<accession>A0A2W4U0H5</accession>
<dbReference type="EMBL" id="QBMC01000146">
    <property type="protein sequence ID" value="PZO12540.1"/>
    <property type="molecule type" value="Genomic_DNA"/>
</dbReference>
<dbReference type="InterPro" id="IPR004147">
    <property type="entry name" value="ABC1_dom"/>
</dbReference>
<dbReference type="InterPro" id="IPR011009">
    <property type="entry name" value="Kinase-like_dom_sf"/>
</dbReference>
<sequence>MPRSPLPSILTPTLLSRQREIVEVFLRNGWDYMRQLVLGKASDEPELPSPAVLCNILIELGPVYVKLGQLLSTRPDLLPSRYIEALSSLQSTVPAVPAVQIENYMRQHMERTVEDVFAEMDYVAIAAGSIGQTHRAVLKSGQAVAVKVQRPGIDQQIERDMALIKDLAKLVSVTQFGQRYNIIELAEEFKSALTAELDFTIEARYTDELRHDMENSSWVDAEKLTVPKIIWPLTNSKILVMEWLVGSPLLLANLPVEEPEDLSADPVNSPFGSTFTDNPFKKLLPSKNESKRADVTSLLFRAFLAQYFVTGFFHADPHPGNIFYLDDGRIALLDCGMMGRIDPQTRAILTELVLSIVSSDAQRCAQLTLKMTEPLKPVNLVRLESDYSRLLGRYYGLTLGQFNTAEAFSAVIETGVRNNLRWPANIGLFTKSLANLEGAARQFYPNINLMDEIQPLMLDLFRQQLVGDNPAQLFLRTGLEFRNFSLSAPRQLGFLLDRLSDETLRWNLTIQGMDSLQRSLERSANRRAFSTVVGSLIIGAAIISTGQKTSQLQGLSALLFAAASFLGLWLIASILRSGRWK</sequence>
<dbReference type="Proteomes" id="UP000249354">
    <property type="component" value="Unassembled WGS sequence"/>
</dbReference>
<reference evidence="5" key="1">
    <citation type="submission" date="2018-04" db="EMBL/GenBank/DDBJ databases">
        <authorList>
            <person name="Cornet L."/>
        </authorList>
    </citation>
    <scope>NUCLEOTIDE SEQUENCE [LARGE SCALE GENOMIC DNA]</scope>
</reference>
<comment type="similarity">
    <text evidence="1">Belongs to the protein kinase superfamily. ADCK protein kinase family.</text>
</comment>
<evidence type="ECO:0000256" key="1">
    <source>
        <dbReference type="ARBA" id="ARBA00009670"/>
    </source>
</evidence>
<dbReference type="AlphaFoldDB" id="A0A2W4U0H5"/>
<keyword evidence="2" id="KW-1133">Transmembrane helix</keyword>
<feature type="transmembrane region" description="Helical" evidence="2">
    <location>
        <begin position="552"/>
        <end position="575"/>
    </location>
</feature>
<reference evidence="4 5" key="2">
    <citation type="submission" date="2018-06" db="EMBL/GenBank/DDBJ databases">
        <title>Metagenomic assembly of (sub)arctic Cyanobacteria and their associated microbiome from non-axenic cultures.</title>
        <authorList>
            <person name="Baurain D."/>
        </authorList>
    </citation>
    <scope>NUCLEOTIDE SEQUENCE [LARGE SCALE GENOMIC DNA]</scope>
    <source>
        <strain evidence="4">ULC129bin1</strain>
    </source>
</reference>
<name>A0A2W4U0H5_9CYAN</name>
<keyword evidence="2" id="KW-0472">Membrane</keyword>
<evidence type="ECO:0000256" key="2">
    <source>
        <dbReference type="SAM" id="Phobius"/>
    </source>
</evidence>
<organism evidence="4 5">
    <name type="scientific">Leptolyngbya foveolarum</name>
    <dbReference type="NCBI Taxonomy" id="47253"/>
    <lineage>
        <taxon>Bacteria</taxon>
        <taxon>Bacillati</taxon>
        <taxon>Cyanobacteriota</taxon>
        <taxon>Cyanophyceae</taxon>
        <taxon>Leptolyngbyales</taxon>
        <taxon>Leptolyngbyaceae</taxon>
        <taxon>Leptolyngbya group</taxon>
        <taxon>Leptolyngbya</taxon>
    </lineage>
</organism>
<proteinExistence type="inferred from homology"/>
<keyword evidence="2" id="KW-0812">Transmembrane</keyword>
<evidence type="ECO:0000313" key="4">
    <source>
        <dbReference type="EMBL" id="PZO12540.1"/>
    </source>
</evidence>
<protein>
    <submittedName>
        <fullName evidence="4">ABC transporter</fullName>
    </submittedName>
</protein>
<dbReference type="Pfam" id="PF03109">
    <property type="entry name" value="ABC1"/>
    <property type="match status" value="1"/>
</dbReference>
<dbReference type="SUPFAM" id="SSF56112">
    <property type="entry name" value="Protein kinase-like (PK-like)"/>
    <property type="match status" value="1"/>
</dbReference>
<comment type="caution">
    <text evidence="4">The sequence shown here is derived from an EMBL/GenBank/DDBJ whole genome shotgun (WGS) entry which is preliminary data.</text>
</comment>
<gene>
    <name evidence="4" type="ORF">DCF25_17490</name>
</gene>
<evidence type="ECO:0000313" key="5">
    <source>
        <dbReference type="Proteomes" id="UP000249354"/>
    </source>
</evidence>
<dbReference type="CDD" id="cd05121">
    <property type="entry name" value="ABC1_ADCK3-like"/>
    <property type="match status" value="1"/>
</dbReference>
<dbReference type="PANTHER" id="PTHR10566">
    <property type="entry name" value="CHAPERONE-ACTIVITY OF BC1 COMPLEX CABC1 -RELATED"/>
    <property type="match status" value="1"/>
</dbReference>
<dbReference type="PANTHER" id="PTHR10566:SF113">
    <property type="entry name" value="PROTEIN ACTIVITY OF BC1 COMPLEX KINASE 7, CHLOROPLASTIC"/>
    <property type="match status" value="1"/>
</dbReference>
<feature type="domain" description="ABC1 atypical kinase-like" evidence="3">
    <location>
        <begin position="89"/>
        <end position="367"/>
    </location>
</feature>
<evidence type="ECO:0000259" key="3">
    <source>
        <dbReference type="Pfam" id="PF03109"/>
    </source>
</evidence>
<dbReference type="InterPro" id="IPR050154">
    <property type="entry name" value="UbiB_kinase"/>
</dbReference>